<proteinExistence type="predicted"/>
<comment type="caution">
    <text evidence="2">The sequence shown here is derived from an EMBL/GenBank/DDBJ whole genome shotgun (WGS) entry which is preliminary data.</text>
</comment>
<sequence>MTAMTQSAETRYKDLKLLATTKLKPDEEPMALRPEGEAEGEWPGHQQATRAEGRGDQEIEGEEGASWSTGSSAEVDSQP</sequence>
<reference evidence="2 3" key="1">
    <citation type="journal article" date="2018" name="Nat. Genet.">
        <title>Extensive intraspecific gene order and gene structural variations between Mo17 and other maize genomes.</title>
        <authorList>
            <person name="Sun S."/>
            <person name="Zhou Y."/>
            <person name="Chen J."/>
            <person name="Shi J."/>
            <person name="Zhao H."/>
            <person name="Zhao H."/>
            <person name="Song W."/>
            <person name="Zhang M."/>
            <person name="Cui Y."/>
            <person name="Dong X."/>
            <person name="Liu H."/>
            <person name="Ma X."/>
            <person name="Jiao Y."/>
            <person name="Wang B."/>
            <person name="Wei X."/>
            <person name="Stein J.C."/>
            <person name="Glaubitz J.C."/>
            <person name="Lu F."/>
            <person name="Yu G."/>
            <person name="Liang C."/>
            <person name="Fengler K."/>
            <person name="Li B."/>
            <person name="Rafalski A."/>
            <person name="Schnable P.S."/>
            <person name="Ware D.H."/>
            <person name="Buckler E.S."/>
            <person name="Lai J."/>
        </authorList>
    </citation>
    <scope>NUCLEOTIDE SEQUENCE [LARGE SCALE GENOMIC DNA]</scope>
    <source>
        <strain evidence="3">cv. Missouri 17</strain>
        <tissue evidence="2">Seedling</tissue>
    </source>
</reference>
<dbReference type="AlphaFoldDB" id="A0A3L6EZ69"/>
<organism evidence="2 3">
    <name type="scientific">Zea mays</name>
    <name type="common">Maize</name>
    <dbReference type="NCBI Taxonomy" id="4577"/>
    <lineage>
        <taxon>Eukaryota</taxon>
        <taxon>Viridiplantae</taxon>
        <taxon>Streptophyta</taxon>
        <taxon>Embryophyta</taxon>
        <taxon>Tracheophyta</taxon>
        <taxon>Spermatophyta</taxon>
        <taxon>Magnoliopsida</taxon>
        <taxon>Liliopsida</taxon>
        <taxon>Poales</taxon>
        <taxon>Poaceae</taxon>
        <taxon>PACMAD clade</taxon>
        <taxon>Panicoideae</taxon>
        <taxon>Andropogonodae</taxon>
        <taxon>Andropogoneae</taxon>
        <taxon>Tripsacinae</taxon>
        <taxon>Zea</taxon>
    </lineage>
</organism>
<dbReference type="EMBL" id="NCVQ01000005">
    <property type="protein sequence ID" value="PWZ26150.1"/>
    <property type="molecule type" value="Genomic_DNA"/>
</dbReference>
<dbReference type="Proteomes" id="UP000251960">
    <property type="component" value="Chromosome 4"/>
</dbReference>
<evidence type="ECO:0000256" key="1">
    <source>
        <dbReference type="SAM" id="MobiDB-lite"/>
    </source>
</evidence>
<accession>A0A3L6EZ69</accession>
<evidence type="ECO:0000313" key="2">
    <source>
        <dbReference type="EMBL" id="PWZ26150.1"/>
    </source>
</evidence>
<name>A0A3L6EZ69_MAIZE</name>
<feature type="compositionally biased region" description="Polar residues" evidence="1">
    <location>
        <begin position="66"/>
        <end position="79"/>
    </location>
</feature>
<protein>
    <submittedName>
        <fullName evidence="2">Uncharacterized protein</fullName>
    </submittedName>
</protein>
<evidence type="ECO:0000313" key="3">
    <source>
        <dbReference type="Proteomes" id="UP000251960"/>
    </source>
</evidence>
<feature type="region of interest" description="Disordered" evidence="1">
    <location>
        <begin position="19"/>
        <end position="79"/>
    </location>
</feature>
<gene>
    <name evidence="2" type="ORF">Zm00014a_036427</name>
</gene>